<evidence type="ECO:0008006" key="3">
    <source>
        <dbReference type="Google" id="ProtNLM"/>
    </source>
</evidence>
<proteinExistence type="predicted"/>
<reference evidence="1 2" key="1">
    <citation type="submission" date="2014-08" db="EMBL/GenBank/DDBJ databases">
        <title>Genomic and Phenotypic Diversity of Colwellia psychrerythraea strains from Disparate Marine Basins.</title>
        <authorList>
            <person name="Techtmann S.M."/>
            <person name="Stelling S.C."/>
            <person name="Utturkar S.M."/>
            <person name="Alshibli N."/>
            <person name="Harris A."/>
            <person name="Brown S.D."/>
            <person name="Hazen T.C."/>
        </authorList>
    </citation>
    <scope>NUCLEOTIDE SEQUENCE [LARGE SCALE GENOMIC DNA]</scope>
    <source>
        <strain evidence="1 2">ND2E</strain>
    </source>
</reference>
<dbReference type="PATRIC" id="fig|28229.4.peg.343"/>
<gene>
    <name evidence="1" type="ORF">ND2E_1348</name>
</gene>
<dbReference type="Pfam" id="PF04320">
    <property type="entry name" value="YggL_50S_bp"/>
    <property type="match status" value="1"/>
</dbReference>
<dbReference type="PANTHER" id="PTHR38778:SF1">
    <property type="entry name" value="CYTOPLASMIC PROTEIN"/>
    <property type="match status" value="1"/>
</dbReference>
<dbReference type="InterPro" id="IPR007416">
    <property type="entry name" value="YggL_50S_bp"/>
</dbReference>
<dbReference type="AlphaFoldDB" id="A0A099KY93"/>
<accession>A0A099KY93</accession>
<evidence type="ECO:0000313" key="1">
    <source>
        <dbReference type="EMBL" id="KGJ95566.1"/>
    </source>
</evidence>
<dbReference type="OrthoDB" id="9114861at2"/>
<name>A0A099KY93_COLPS</name>
<dbReference type="PANTHER" id="PTHR38778">
    <property type="entry name" value="CYTOPLASMIC PROTEIN-RELATED"/>
    <property type="match status" value="1"/>
</dbReference>
<sequence length="112" mass="12636">MKIDAKNRSTRIRKKLRVDEFQELGFDVAWKLTDGINGEELDAFINKFFAEVIQPNGLGFGGEGDTLWHGLICTQKLGSCTEEHRSAVEKWLTDNGATSVAVSDLYDVWWAE</sequence>
<comment type="caution">
    <text evidence="1">The sequence shown here is derived from an EMBL/GenBank/DDBJ whole genome shotgun (WGS) entry which is preliminary data.</text>
</comment>
<dbReference type="Proteomes" id="UP000029843">
    <property type="component" value="Unassembled WGS sequence"/>
</dbReference>
<organism evidence="1 2">
    <name type="scientific">Colwellia psychrerythraea</name>
    <name type="common">Vibrio psychroerythus</name>
    <dbReference type="NCBI Taxonomy" id="28229"/>
    <lineage>
        <taxon>Bacteria</taxon>
        <taxon>Pseudomonadati</taxon>
        <taxon>Pseudomonadota</taxon>
        <taxon>Gammaproteobacteria</taxon>
        <taxon>Alteromonadales</taxon>
        <taxon>Colwelliaceae</taxon>
        <taxon>Colwellia</taxon>
    </lineage>
</organism>
<dbReference type="NCBIfam" id="NF008685">
    <property type="entry name" value="PRK11702.1"/>
    <property type="match status" value="1"/>
</dbReference>
<dbReference type="EMBL" id="JQED01000003">
    <property type="protein sequence ID" value="KGJ95566.1"/>
    <property type="molecule type" value="Genomic_DNA"/>
</dbReference>
<evidence type="ECO:0000313" key="2">
    <source>
        <dbReference type="Proteomes" id="UP000029843"/>
    </source>
</evidence>
<dbReference type="GO" id="GO:0005829">
    <property type="term" value="C:cytosol"/>
    <property type="evidence" value="ECO:0007669"/>
    <property type="project" value="TreeGrafter"/>
</dbReference>
<protein>
    <recommendedName>
        <fullName evidence="3">DUF469 domain-containing protein</fullName>
    </recommendedName>
</protein>
<dbReference type="RefSeq" id="WP_033092105.1">
    <property type="nucleotide sequence ID" value="NZ_JQED01000003.1"/>
</dbReference>